<dbReference type="RefSeq" id="WP_096491601.1">
    <property type="nucleotide sequence ID" value="NZ_CP023445.1"/>
</dbReference>
<sequence length="187" mass="20526">MSNLSERFVLDATILNHMARIDRLDVLSELLASDECFTTLVVLDELRAGEKFCPELGQVPQQTWLKTSLSSAMVADDDYISAMRKWESRIGASMRNRGECSVFALAELLPAVAITDDSQATRVARASGLEDVHGTVWLLSRACRLGKTTVRQVEIMVDALEGAGMRLPCTGASYEAYAQKHGLLFVA</sequence>
<dbReference type="Proteomes" id="UP000218505">
    <property type="component" value="Chromosome"/>
</dbReference>
<dbReference type="AlphaFoldDB" id="A0A290Z0P5"/>
<dbReference type="Pfam" id="PF11848">
    <property type="entry name" value="DUF3368"/>
    <property type="match status" value="1"/>
</dbReference>
<protein>
    <recommendedName>
        <fullName evidence="3">DUF3368 domain-containing protein</fullName>
    </recommendedName>
</protein>
<keyword evidence="2" id="KW-1185">Reference proteome</keyword>
<dbReference type="PANTHER" id="PTHR39550:SF1">
    <property type="entry name" value="SLL0658 PROTEIN"/>
    <property type="match status" value="1"/>
</dbReference>
<proteinExistence type="predicted"/>
<evidence type="ECO:0008006" key="3">
    <source>
        <dbReference type="Google" id="ProtNLM"/>
    </source>
</evidence>
<gene>
    <name evidence="1" type="ORF">CNX65_04295</name>
</gene>
<dbReference type="PANTHER" id="PTHR39550">
    <property type="entry name" value="SLL0658 PROTEIN"/>
    <property type="match status" value="1"/>
</dbReference>
<dbReference type="KEGG" id="apre:CNX65_04295"/>
<name>A0A290Z0P5_9PSEU</name>
<evidence type="ECO:0000313" key="2">
    <source>
        <dbReference type="Proteomes" id="UP000218505"/>
    </source>
</evidence>
<organism evidence="1 2">
    <name type="scientific">Actinosynnema pretiosum</name>
    <dbReference type="NCBI Taxonomy" id="42197"/>
    <lineage>
        <taxon>Bacteria</taxon>
        <taxon>Bacillati</taxon>
        <taxon>Actinomycetota</taxon>
        <taxon>Actinomycetes</taxon>
        <taxon>Pseudonocardiales</taxon>
        <taxon>Pseudonocardiaceae</taxon>
        <taxon>Actinosynnema</taxon>
    </lineage>
</organism>
<evidence type="ECO:0000313" key="1">
    <source>
        <dbReference type="EMBL" id="ATE52601.1"/>
    </source>
</evidence>
<dbReference type="EMBL" id="CP023445">
    <property type="protein sequence ID" value="ATE52601.1"/>
    <property type="molecule type" value="Genomic_DNA"/>
</dbReference>
<reference evidence="1" key="1">
    <citation type="submission" date="2017-09" db="EMBL/GenBank/DDBJ databases">
        <title>Complete Genome Sequence of ansamitocin-producing Bacterium Actinosynnema pretiosum X47.</title>
        <authorList>
            <person name="Cao G."/>
            <person name="Zong G."/>
            <person name="Zhong C."/>
            <person name="Fu J."/>
        </authorList>
    </citation>
    <scope>NUCLEOTIDE SEQUENCE [LARGE SCALE GENOMIC DNA]</scope>
    <source>
        <strain evidence="1">X47</strain>
    </source>
</reference>
<accession>A0A290Z0P5</accession>
<dbReference type="InterPro" id="IPR021799">
    <property type="entry name" value="PIN-like_prokaryotic"/>
</dbReference>